<name>A0ACC1RGJ7_9HYPO</name>
<protein>
    <submittedName>
        <fullName evidence="1">Uncharacterized protein</fullName>
    </submittedName>
</protein>
<comment type="caution">
    <text evidence="1">The sequence shown here is derived from an EMBL/GenBank/DDBJ whole genome shotgun (WGS) entry which is preliminary data.</text>
</comment>
<dbReference type="EMBL" id="JANRMS010004371">
    <property type="protein sequence ID" value="KAJ3509343.1"/>
    <property type="molecule type" value="Genomic_DNA"/>
</dbReference>
<dbReference type="Proteomes" id="UP001148629">
    <property type="component" value="Unassembled WGS sequence"/>
</dbReference>
<keyword evidence="2" id="KW-1185">Reference proteome</keyword>
<sequence length="173" mass="18547">MRRPKGMMQYAPRYSSLSGPDAAQSYSLSQRTQELGLITIGYYDDLFTIVMLMTGILPSLVPHQNATASVLQKCSRSTTRGQAQADYREKLGHRLKPITANPTAGSFGPLLLRLFGSHPRALECGASPACVGPPGRTGPLLLAPFSGPTSHRRSPVAARSGNLGESIRPEKGE</sequence>
<accession>A0ACC1RGJ7</accession>
<reference evidence="1" key="1">
    <citation type="submission" date="2022-08" db="EMBL/GenBank/DDBJ databases">
        <title>Genome Sequence of Fusarium decemcellulare.</title>
        <authorList>
            <person name="Buettner E."/>
        </authorList>
    </citation>
    <scope>NUCLEOTIDE SEQUENCE</scope>
    <source>
        <strain evidence="1">Babe19</strain>
    </source>
</reference>
<organism evidence="1 2">
    <name type="scientific">Fusarium decemcellulare</name>
    <dbReference type="NCBI Taxonomy" id="57161"/>
    <lineage>
        <taxon>Eukaryota</taxon>
        <taxon>Fungi</taxon>
        <taxon>Dikarya</taxon>
        <taxon>Ascomycota</taxon>
        <taxon>Pezizomycotina</taxon>
        <taxon>Sordariomycetes</taxon>
        <taxon>Hypocreomycetidae</taxon>
        <taxon>Hypocreales</taxon>
        <taxon>Nectriaceae</taxon>
        <taxon>Fusarium</taxon>
        <taxon>Fusarium decemcellulare species complex</taxon>
    </lineage>
</organism>
<gene>
    <name evidence="1" type="ORF">NM208_g15681</name>
</gene>
<evidence type="ECO:0000313" key="1">
    <source>
        <dbReference type="EMBL" id="KAJ3509343.1"/>
    </source>
</evidence>
<evidence type="ECO:0000313" key="2">
    <source>
        <dbReference type="Proteomes" id="UP001148629"/>
    </source>
</evidence>
<proteinExistence type="predicted"/>